<sequence length="112" mass="12427">MAIMSTTNFTCPRSPDQTSNGLRRLSDAVTVLADPPTPIWKQVSSKVAAQDPLVIFKSGRLKFDTRSAANESAYSVDANPPILMHSKQLISHIAYVMKVRSILFRIKVPHTF</sequence>
<feature type="region of interest" description="Disordered" evidence="1">
    <location>
        <begin position="1"/>
        <end position="20"/>
    </location>
</feature>
<evidence type="ECO:0000313" key="2">
    <source>
        <dbReference type="EMBL" id="RKF58258.1"/>
    </source>
</evidence>
<gene>
    <name evidence="2" type="ORF">GcC1_184018</name>
</gene>
<name>A0A420HLE5_9PEZI</name>
<evidence type="ECO:0000256" key="1">
    <source>
        <dbReference type="SAM" id="MobiDB-lite"/>
    </source>
</evidence>
<accession>A0A420HLE5</accession>
<organism evidence="2 3">
    <name type="scientific">Golovinomyces cichoracearum</name>
    <dbReference type="NCBI Taxonomy" id="62708"/>
    <lineage>
        <taxon>Eukaryota</taxon>
        <taxon>Fungi</taxon>
        <taxon>Dikarya</taxon>
        <taxon>Ascomycota</taxon>
        <taxon>Pezizomycotina</taxon>
        <taxon>Leotiomycetes</taxon>
        <taxon>Erysiphales</taxon>
        <taxon>Erysiphaceae</taxon>
        <taxon>Golovinomyces</taxon>
    </lineage>
</organism>
<dbReference type="AlphaFoldDB" id="A0A420HLE5"/>
<reference evidence="2 3" key="1">
    <citation type="journal article" date="2018" name="BMC Genomics">
        <title>Comparative genome analyses reveal sequence features reflecting distinct modes of host-adaptation between dicot and monocot powdery mildew.</title>
        <authorList>
            <person name="Wu Y."/>
            <person name="Ma X."/>
            <person name="Pan Z."/>
            <person name="Kale S.D."/>
            <person name="Song Y."/>
            <person name="King H."/>
            <person name="Zhang Q."/>
            <person name="Presley C."/>
            <person name="Deng X."/>
            <person name="Wei C.I."/>
            <person name="Xiao S."/>
        </authorList>
    </citation>
    <scope>NUCLEOTIDE SEQUENCE [LARGE SCALE GENOMIC DNA]</scope>
    <source>
        <strain evidence="2">UCSC1</strain>
    </source>
</reference>
<comment type="caution">
    <text evidence="2">The sequence shown here is derived from an EMBL/GenBank/DDBJ whole genome shotgun (WGS) entry which is preliminary data.</text>
</comment>
<protein>
    <submittedName>
        <fullName evidence="2">Uncharacterized protein</fullName>
    </submittedName>
</protein>
<proteinExistence type="predicted"/>
<dbReference type="Proteomes" id="UP000285405">
    <property type="component" value="Unassembled WGS sequence"/>
</dbReference>
<evidence type="ECO:0000313" key="3">
    <source>
        <dbReference type="Proteomes" id="UP000285405"/>
    </source>
</evidence>
<dbReference type="EMBL" id="MCBR01018418">
    <property type="protein sequence ID" value="RKF58258.1"/>
    <property type="molecule type" value="Genomic_DNA"/>
</dbReference>